<reference evidence="2 3" key="2">
    <citation type="submission" date="2017-05" db="EMBL/GenBank/DDBJ databases">
        <title>Genome of Chryseobacterium haifense.</title>
        <authorList>
            <person name="Newman J.D."/>
        </authorList>
    </citation>
    <scope>NUCLEOTIDE SEQUENCE [LARGE SCALE GENOMIC DNA]</scope>
    <source>
        <strain evidence="2 3">DSM 19056</strain>
    </source>
</reference>
<reference evidence="2 3" key="1">
    <citation type="submission" date="2014-01" db="EMBL/GenBank/DDBJ databases">
        <authorList>
            <consortium name="Genome Consortium for Active Teaching"/>
            <person name="Sontag T.C."/>
            <person name="Newman J.D."/>
        </authorList>
    </citation>
    <scope>NUCLEOTIDE SEQUENCE [LARGE SCALE GENOMIC DNA]</scope>
    <source>
        <strain evidence="2 3">DSM 19056</strain>
    </source>
</reference>
<evidence type="ECO:0000313" key="3">
    <source>
        <dbReference type="Proteomes" id="UP000197587"/>
    </source>
</evidence>
<dbReference type="RefSeq" id="WP_088264481.1">
    <property type="nucleotide sequence ID" value="NZ_JASZ02000021.1"/>
</dbReference>
<evidence type="ECO:0000256" key="1">
    <source>
        <dbReference type="SAM" id="SignalP"/>
    </source>
</evidence>
<dbReference type="EMBL" id="JASZ02000021">
    <property type="protein sequence ID" value="OWK97740.1"/>
    <property type="molecule type" value="Genomic_DNA"/>
</dbReference>
<keyword evidence="1" id="KW-0732">Signal</keyword>
<feature type="signal peptide" evidence="1">
    <location>
        <begin position="1"/>
        <end position="20"/>
    </location>
</feature>
<dbReference type="Proteomes" id="UP000197587">
    <property type="component" value="Unassembled WGS sequence"/>
</dbReference>
<proteinExistence type="predicted"/>
<dbReference type="AlphaFoldDB" id="A0A246B8I1"/>
<gene>
    <name evidence="2" type="ORF">AP75_09670</name>
</gene>
<protein>
    <submittedName>
        <fullName evidence="2">Uncharacterized protein</fullName>
    </submittedName>
</protein>
<sequence length="210" mass="24911">MKKIYAFTFLLLFAIGNSQTYSFDFLTKYIAVGKNENVQNEVVNYFNTDNFNYYLRLLRGSENFYAYLTDEEQNKVHEFEVTEIKNGKGIIFSFKYIKTNSLHKHPISQNHYRYEWSNKSNTGATLKIFKTRKAKKPSKEYQFSFKKANKNLFPVFRIAIMHPFENEKNINIDENIIVENAKYTCNYPPCSCDFRLAEYKNVRLDLTVPQ</sequence>
<evidence type="ECO:0000313" key="2">
    <source>
        <dbReference type="EMBL" id="OWK97740.1"/>
    </source>
</evidence>
<accession>A0A246B8I1</accession>
<name>A0A246B8I1_9FLAO</name>
<comment type="caution">
    <text evidence="2">The sequence shown here is derived from an EMBL/GenBank/DDBJ whole genome shotgun (WGS) entry which is preliminary data.</text>
</comment>
<feature type="chain" id="PRO_5012015221" evidence="1">
    <location>
        <begin position="21"/>
        <end position="210"/>
    </location>
</feature>
<organism evidence="2 3">
    <name type="scientific">Kaistella haifensis DSM 19056</name>
    <dbReference type="NCBI Taxonomy" id="1450526"/>
    <lineage>
        <taxon>Bacteria</taxon>
        <taxon>Pseudomonadati</taxon>
        <taxon>Bacteroidota</taxon>
        <taxon>Flavobacteriia</taxon>
        <taxon>Flavobacteriales</taxon>
        <taxon>Weeksellaceae</taxon>
        <taxon>Chryseobacterium group</taxon>
        <taxon>Kaistella</taxon>
    </lineage>
</organism>
<keyword evidence="3" id="KW-1185">Reference proteome</keyword>